<accession>A0A438DYK0</accession>
<evidence type="ECO:0000313" key="8">
    <source>
        <dbReference type="EMBL" id="RVW99979.1"/>
    </source>
</evidence>
<evidence type="ECO:0000256" key="3">
    <source>
        <dbReference type="ARBA" id="ARBA00023002"/>
    </source>
</evidence>
<name>A0A438DYK0_VITVI</name>
<dbReference type="Gene3D" id="1.10.630.10">
    <property type="entry name" value="Cytochrome P450"/>
    <property type="match status" value="2"/>
</dbReference>
<dbReference type="GO" id="GO:0004497">
    <property type="term" value="F:monooxygenase activity"/>
    <property type="evidence" value="ECO:0007669"/>
    <property type="project" value="UniProtKB-KW"/>
</dbReference>
<dbReference type="Proteomes" id="UP000288805">
    <property type="component" value="Unassembled WGS sequence"/>
</dbReference>
<reference evidence="7 9" key="1">
    <citation type="journal article" date="2018" name="PLoS Genet.">
        <title>Population sequencing reveals clonal diversity and ancestral inbreeding in the grapevine cultivar Chardonnay.</title>
        <authorList>
            <person name="Roach M.J."/>
            <person name="Johnson D.L."/>
            <person name="Bohlmann J."/>
            <person name="van Vuuren H.J."/>
            <person name="Jones S.J."/>
            <person name="Pretorius I.S."/>
            <person name="Schmidt S.A."/>
            <person name="Borneman A.R."/>
        </authorList>
    </citation>
    <scope>NUCLEOTIDE SEQUENCE [LARGE SCALE GENOMIC DNA]</scope>
    <source>
        <strain evidence="9">cv. Chardonnay</strain>
        <strain evidence="7">I10V1</strain>
        <tissue evidence="7">Leaf</tissue>
    </source>
</reference>
<evidence type="ECO:0000256" key="4">
    <source>
        <dbReference type="ARBA" id="ARBA00023004"/>
    </source>
</evidence>
<dbReference type="SUPFAM" id="SSF48264">
    <property type="entry name" value="Cytochrome P450"/>
    <property type="match status" value="2"/>
</dbReference>
<dbReference type="GO" id="GO:0016705">
    <property type="term" value="F:oxidoreductase activity, acting on paired donors, with incorporation or reduction of molecular oxygen"/>
    <property type="evidence" value="ECO:0007669"/>
    <property type="project" value="InterPro"/>
</dbReference>
<dbReference type="GO" id="GO:0005506">
    <property type="term" value="F:iron ion binding"/>
    <property type="evidence" value="ECO:0007669"/>
    <property type="project" value="InterPro"/>
</dbReference>
<gene>
    <name evidence="7" type="primary">CYP81E1_10</name>
    <name evidence="8" type="synonym">CYP81E1_18</name>
    <name evidence="8" type="ORF">CK203_024859</name>
    <name evidence="7" type="ORF">CK203_090018</name>
</gene>
<keyword evidence="2" id="KW-0479">Metal-binding</keyword>
<keyword evidence="4" id="KW-0408">Iron</keyword>
<dbReference type="AlphaFoldDB" id="A0A438DYK0"/>
<keyword evidence="6" id="KW-0812">Transmembrane</keyword>
<evidence type="ECO:0000256" key="6">
    <source>
        <dbReference type="SAM" id="Phobius"/>
    </source>
</evidence>
<dbReference type="InterPro" id="IPR036396">
    <property type="entry name" value="Cyt_P450_sf"/>
</dbReference>
<feature type="transmembrane region" description="Helical" evidence="6">
    <location>
        <begin position="135"/>
        <end position="154"/>
    </location>
</feature>
<dbReference type="EMBL" id="QGNW01000084">
    <property type="protein sequence ID" value="RVW99979.1"/>
    <property type="molecule type" value="Genomic_DNA"/>
</dbReference>
<keyword evidence="6" id="KW-1133">Transmembrane helix</keyword>
<keyword evidence="5" id="KW-0503">Monooxygenase</keyword>
<evidence type="ECO:0000313" key="7">
    <source>
        <dbReference type="EMBL" id="RVW40388.1"/>
    </source>
</evidence>
<evidence type="ECO:0000256" key="2">
    <source>
        <dbReference type="ARBA" id="ARBA00022723"/>
    </source>
</evidence>
<dbReference type="PANTHER" id="PTHR47947">
    <property type="entry name" value="CYTOCHROME P450 82C3-RELATED"/>
    <property type="match status" value="1"/>
</dbReference>
<dbReference type="PANTHER" id="PTHR47947:SF3">
    <property type="entry name" value="CYTOCHROME P450 81D1-LIKE"/>
    <property type="match status" value="1"/>
</dbReference>
<proteinExistence type="predicted"/>
<organism evidence="7 9">
    <name type="scientific">Vitis vinifera</name>
    <name type="common">Grape</name>
    <dbReference type="NCBI Taxonomy" id="29760"/>
    <lineage>
        <taxon>Eukaryota</taxon>
        <taxon>Viridiplantae</taxon>
        <taxon>Streptophyta</taxon>
        <taxon>Embryophyta</taxon>
        <taxon>Tracheophyta</taxon>
        <taxon>Spermatophyta</taxon>
        <taxon>Magnoliopsida</taxon>
        <taxon>eudicotyledons</taxon>
        <taxon>Gunneridae</taxon>
        <taxon>Pentapetalae</taxon>
        <taxon>rosids</taxon>
        <taxon>Vitales</taxon>
        <taxon>Vitaceae</taxon>
        <taxon>Viteae</taxon>
        <taxon>Vitis</taxon>
    </lineage>
</organism>
<dbReference type="GO" id="GO:0020037">
    <property type="term" value="F:heme binding"/>
    <property type="evidence" value="ECO:0007669"/>
    <property type="project" value="InterPro"/>
</dbReference>
<dbReference type="PRINTS" id="PR00463">
    <property type="entry name" value="EP450I"/>
</dbReference>
<sequence>MEGHVSWDNELMKWAMSLLLNNPETFVKAQAEIDSHLGRSRLIDELDIAELPYLHGIIKATLRMYPAASLLVPHESSDECTVGGFRVPSGTMLLVNMEGLAMRVDMSEGTELTMPQAQSLVAKCRPRPSMASMEMLYLCIPIFLALYVFTWHFLHKLHNLPPSPFPILPLIGHLYLLKKPLHRNLSKISDRHGPILFLRFGYRPVLIVSSHSAAEECFTKNDIIFANRPRLIAGKHLGYNYTAIGTAPYGDHWRNLRRISSFEILSSNRLQMLSGIRSDEVRTLICRLVKNQNQVVEMKSAFFELTLNVIMRMIGGKRYYGENVGEVEEARKFREMVSKAFRLAGTNMVDFLPILGWLGLKGTEKRLMELQKMRDSFIQNLIEEHRIKGSKCERRPKTMIEVLLSLQETEPENYTDEIIGGLMLVRSQFPSPKFLDLK</sequence>
<evidence type="ECO:0000256" key="1">
    <source>
        <dbReference type="ARBA" id="ARBA00022617"/>
    </source>
</evidence>
<dbReference type="InterPro" id="IPR002401">
    <property type="entry name" value="Cyt_P450_E_grp-I"/>
</dbReference>
<dbReference type="InterPro" id="IPR001128">
    <property type="entry name" value="Cyt_P450"/>
</dbReference>
<keyword evidence="1" id="KW-0349">Heme</keyword>
<evidence type="ECO:0000256" key="5">
    <source>
        <dbReference type="ARBA" id="ARBA00023033"/>
    </source>
</evidence>
<dbReference type="InterPro" id="IPR050651">
    <property type="entry name" value="Plant_Cytochrome_P450_Monoox"/>
</dbReference>
<keyword evidence="6" id="KW-0472">Membrane</keyword>
<evidence type="ECO:0000313" key="9">
    <source>
        <dbReference type="Proteomes" id="UP000288805"/>
    </source>
</evidence>
<dbReference type="Pfam" id="PF00067">
    <property type="entry name" value="p450"/>
    <property type="match status" value="2"/>
</dbReference>
<keyword evidence="3" id="KW-0560">Oxidoreductase</keyword>
<protein>
    <submittedName>
        <fullName evidence="7">Isoflavone 2'-hydroxylase</fullName>
    </submittedName>
</protein>
<dbReference type="EMBL" id="QGNW01001459">
    <property type="protein sequence ID" value="RVW40388.1"/>
    <property type="molecule type" value="Genomic_DNA"/>
</dbReference>
<comment type="caution">
    <text evidence="7">The sequence shown here is derived from an EMBL/GenBank/DDBJ whole genome shotgun (WGS) entry which is preliminary data.</text>
</comment>